<gene>
    <name evidence="2" type="ORF">EVAR_28087_1</name>
</gene>
<keyword evidence="3" id="KW-1185">Reference proteome</keyword>
<comment type="caution">
    <text evidence="2">The sequence shown here is derived from an EMBL/GenBank/DDBJ whole genome shotgun (WGS) entry which is preliminary data.</text>
</comment>
<evidence type="ECO:0000256" key="1">
    <source>
        <dbReference type="SAM" id="MobiDB-lite"/>
    </source>
</evidence>
<evidence type="ECO:0000313" key="2">
    <source>
        <dbReference type="EMBL" id="GBP47684.1"/>
    </source>
</evidence>
<organism evidence="2 3">
    <name type="scientific">Eumeta variegata</name>
    <name type="common">Bagworm moth</name>
    <name type="synonym">Eumeta japonica</name>
    <dbReference type="NCBI Taxonomy" id="151549"/>
    <lineage>
        <taxon>Eukaryota</taxon>
        <taxon>Metazoa</taxon>
        <taxon>Ecdysozoa</taxon>
        <taxon>Arthropoda</taxon>
        <taxon>Hexapoda</taxon>
        <taxon>Insecta</taxon>
        <taxon>Pterygota</taxon>
        <taxon>Neoptera</taxon>
        <taxon>Endopterygota</taxon>
        <taxon>Lepidoptera</taxon>
        <taxon>Glossata</taxon>
        <taxon>Ditrysia</taxon>
        <taxon>Tineoidea</taxon>
        <taxon>Psychidae</taxon>
        <taxon>Oiketicinae</taxon>
        <taxon>Eumeta</taxon>
    </lineage>
</organism>
<dbReference type="EMBL" id="BGZK01000507">
    <property type="protein sequence ID" value="GBP47684.1"/>
    <property type="molecule type" value="Genomic_DNA"/>
</dbReference>
<dbReference type="Proteomes" id="UP000299102">
    <property type="component" value="Unassembled WGS sequence"/>
</dbReference>
<name>A0A4C1WC00_EUMVA</name>
<proteinExistence type="predicted"/>
<feature type="region of interest" description="Disordered" evidence="1">
    <location>
        <begin position="1"/>
        <end position="54"/>
    </location>
</feature>
<sequence>MRIEKIGERKKRSIGENKKEEITNDMSSERLREKESESENARAIRSDFRGDKREDSPIYITKAVQRNSIRHQVRTEPRLNF</sequence>
<evidence type="ECO:0000313" key="3">
    <source>
        <dbReference type="Proteomes" id="UP000299102"/>
    </source>
</evidence>
<accession>A0A4C1WC00</accession>
<dbReference type="AlphaFoldDB" id="A0A4C1WC00"/>
<reference evidence="2 3" key="1">
    <citation type="journal article" date="2019" name="Commun. Biol.">
        <title>The bagworm genome reveals a unique fibroin gene that provides high tensile strength.</title>
        <authorList>
            <person name="Kono N."/>
            <person name="Nakamura H."/>
            <person name="Ohtoshi R."/>
            <person name="Tomita M."/>
            <person name="Numata K."/>
            <person name="Arakawa K."/>
        </authorList>
    </citation>
    <scope>NUCLEOTIDE SEQUENCE [LARGE SCALE GENOMIC DNA]</scope>
</reference>
<protein>
    <submittedName>
        <fullName evidence="2">Uncharacterized protein</fullName>
    </submittedName>
</protein>